<keyword evidence="1" id="KW-0805">Transcription regulation</keyword>
<dbReference type="InterPro" id="IPR050679">
    <property type="entry name" value="Bact_HTH_transcr_reg"/>
</dbReference>
<evidence type="ECO:0000256" key="3">
    <source>
        <dbReference type="ARBA" id="ARBA00023163"/>
    </source>
</evidence>
<dbReference type="PANTHER" id="PTHR44846">
    <property type="entry name" value="MANNOSYL-D-GLYCERATE TRANSPORT/METABOLISM SYSTEM REPRESSOR MNGR-RELATED"/>
    <property type="match status" value="1"/>
</dbReference>
<dbReference type="RefSeq" id="WP_344652153.1">
    <property type="nucleotide sequence ID" value="NZ_BAAAGX010000023.1"/>
</dbReference>
<evidence type="ECO:0000256" key="2">
    <source>
        <dbReference type="ARBA" id="ARBA00023125"/>
    </source>
</evidence>
<dbReference type="PROSITE" id="PS50949">
    <property type="entry name" value="HTH_GNTR"/>
    <property type="match status" value="2"/>
</dbReference>
<keyword evidence="3" id="KW-0804">Transcription</keyword>
<evidence type="ECO:0000313" key="5">
    <source>
        <dbReference type="EMBL" id="GAA0264725.1"/>
    </source>
</evidence>
<evidence type="ECO:0000313" key="6">
    <source>
        <dbReference type="Proteomes" id="UP001500967"/>
    </source>
</evidence>
<keyword evidence="2" id="KW-0238">DNA-binding</keyword>
<dbReference type="SUPFAM" id="SSF46785">
    <property type="entry name" value="Winged helix' DNA-binding domain"/>
    <property type="match status" value="2"/>
</dbReference>
<dbReference type="Gene3D" id="1.10.10.10">
    <property type="entry name" value="Winged helix-like DNA-binding domain superfamily/Winged helix DNA-binding domain"/>
    <property type="match status" value="2"/>
</dbReference>
<dbReference type="InterPro" id="IPR000524">
    <property type="entry name" value="Tscrpt_reg_HTH_GntR"/>
</dbReference>
<dbReference type="PRINTS" id="PR00035">
    <property type="entry name" value="HTHGNTR"/>
</dbReference>
<dbReference type="EMBL" id="BAAAGX010000023">
    <property type="protein sequence ID" value="GAA0264725.1"/>
    <property type="molecule type" value="Genomic_DNA"/>
</dbReference>
<evidence type="ECO:0000259" key="4">
    <source>
        <dbReference type="PROSITE" id="PS50949"/>
    </source>
</evidence>
<dbReference type="Pfam" id="PF00392">
    <property type="entry name" value="GntR"/>
    <property type="match status" value="2"/>
</dbReference>
<evidence type="ECO:0000256" key="1">
    <source>
        <dbReference type="ARBA" id="ARBA00023015"/>
    </source>
</evidence>
<feature type="domain" description="HTH gntR-type" evidence="4">
    <location>
        <begin position="23"/>
        <end position="91"/>
    </location>
</feature>
<reference evidence="5 6" key="1">
    <citation type="journal article" date="2019" name="Int. J. Syst. Evol. Microbiol.">
        <title>The Global Catalogue of Microorganisms (GCM) 10K type strain sequencing project: providing services to taxonomists for standard genome sequencing and annotation.</title>
        <authorList>
            <consortium name="The Broad Institute Genomics Platform"/>
            <consortium name="The Broad Institute Genome Sequencing Center for Infectious Disease"/>
            <person name="Wu L."/>
            <person name="Ma J."/>
        </authorList>
    </citation>
    <scope>NUCLEOTIDE SEQUENCE [LARGE SCALE GENOMIC DNA]</scope>
    <source>
        <strain evidence="5 6">JCM 10425</strain>
    </source>
</reference>
<organism evidence="5 6">
    <name type="scientific">Cryptosporangium japonicum</name>
    <dbReference type="NCBI Taxonomy" id="80872"/>
    <lineage>
        <taxon>Bacteria</taxon>
        <taxon>Bacillati</taxon>
        <taxon>Actinomycetota</taxon>
        <taxon>Actinomycetes</taxon>
        <taxon>Cryptosporangiales</taxon>
        <taxon>Cryptosporangiaceae</taxon>
        <taxon>Cryptosporangium</taxon>
    </lineage>
</organism>
<feature type="domain" description="HTH gntR-type" evidence="4">
    <location>
        <begin position="98"/>
        <end position="166"/>
    </location>
</feature>
<dbReference type="InterPro" id="IPR036388">
    <property type="entry name" value="WH-like_DNA-bd_sf"/>
</dbReference>
<protein>
    <recommendedName>
        <fullName evidence="4">HTH gntR-type domain-containing protein</fullName>
    </recommendedName>
</protein>
<dbReference type="CDD" id="cd07377">
    <property type="entry name" value="WHTH_GntR"/>
    <property type="match status" value="2"/>
</dbReference>
<dbReference type="Proteomes" id="UP001500967">
    <property type="component" value="Unassembled WGS sequence"/>
</dbReference>
<dbReference type="InterPro" id="IPR036390">
    <property type="entry name" value="WH_DNA-bd_sf"/>
</dbReference>
<comment type="caution">
    <text evidence="5">The sequence shown here is derived from an EMBL/GenBank/DDBJ whole genome shotgun (WGS) entry which is preliminary data.</text>
</comment>
<proteinExistence type="predicted"/>
<accession>A0ABN0UXL4</accession>
<dbReference type="SMART" id="SM00345">
    <property type="entry name" value="HTH_GNTR"/>
    <property type="match status" value="2"/>
</dbReference>
<keyword evidence="6" id="KW-1185">Reference proteome</keyword>
<name>A0ABN0UXL4_9ACTN</name>
<gene>
    <name evidence="5" type="ORF">GCM10009539_58880</name>
</gene>
<sequence length="166" mass="17649">MPDTRTALDRQREGGRVGRPTAWRAYVHIADVLRRRVSDGALTAGALLPSESALSAEFGVVRNTVRRALGVLESEGLIETLPGRGRVVKVPGDDSSSGLAYRRIAADLRGAITRGERPPGTQLPSESSLMTTYGVSRGTARQALAALAAVGLVESIQGRGWFVRSL</sequence>
<dbReference type="PANTHER" id="PTHR44846:SF1">
    <property type="entry name" value="MANNOSYL-D-GLYCERATE TRANSPORT_METABOLISM SYSTEM REPRESSOR MNGR-RELATED"/>
    <property type="match status" value="1"/>
</dbReference>